<dbReference type="Proteomes" id="UP000252519">
    <property type="component" value="Unassembled WGS sequence"/>
</dbReference>
<sequence length="96" mass="10346">MEEELVRAEVRLQDVKGTDAGGASSGVTGGIMGAIRKTSDAFANSFHMMTGSGQQNQAHSDAALPSNDAPSSDQQKERRMSDIEHLWQSSRQIHGF</sequence>
<reference evidence="2 3" key="1">
    <citation type="submission" date="2014-10" db="EMBL/GenBank/DDBJ databases">
        <title>Draft genome of the hookworm Ancylostoma caninum.</title>
        <authorList>
            <person name="Mitreva M."/>
        </authorList>
    </citation>
    <scope>NUCLEOTIDE SEQUENCE [LARGE SCALE GENOMIC DNA]</scope>
    <source>
        <strain evidence="2 3">Baltimore</strain>
    </source>
</reference>
<feature type="compositionally biased region" description="Polar residues" evidence="1">
    <location>
        <begin position="87"/>
        <end position="96"/>
    </location>
</feature>
<evidence type="ECO:0000256" key="1">
    <source>
        <dbReference type="SAM" id="MobiDB-lite"/>
    </source>
</evidence>
<gene>
    <name evidence="2" type="ORF">ANCCAN_06889</name>
</gene>
<accession>A0A368GTY6</accession>
<dbReference type="EMBL" id="JOJR01000068">
    <property type="protein sequence ID" value="RCN47058.1"/>
    <property type="molecule type" value="Genomic_DNA"/>
</dbReference>
<evidence type="ECO:0000313" key="3">
    <source>
        <dbReference type="Proteomes" id="UP000252519"/>
    </source>
</evidence>
<protein>
    <submittedName>
        <fullName evidence="2">Uncharacterized protein</fullName>
    </submittedName>
</protein>
<proteinExistence type="predicted"/>
<comment type="caution">
    <text evidence="2">The sequence shown here is derived from an EMBL/GenBank/DDBJ whole genome shotgun (WGS) entry which is preliminary data.</text>
</comment>
<dbReference type="STRING" id="29170.A0A368GTY6"/>
<dbReference type="AlphaFoldDB" id="A0A368GTY6"/>
<evidence type="ECO:0000313" key="2">
    <source>
        <dbReference type="EMBL" id="RCN47058.1"/>
    </source>
</evidence>
<organism evidence="2 3">
    <name type="scientific">Ancylostoma caninum</name>
    <name type="common">Dog hookworm</name>
    <dbReference type="NCBI Taxonomy" id="29170"/>
    <lineage>
        <taxon>Eukaryota</taxon>
        <taxon>Metazoa</taxon>
        <taxon>Ecdysozoa</taxon>
        <taxon>Nematoda</taxon>
        <taxon>Chromadorea</taxon>
        <taxon>Rhabditida</taxon>
        <taxon>Rhabditina</taxon>
        <taxon>Rhabditomorpha</taxon>
        <taxon>Strongyloidea</taxon>
        <taxon>Ancylostomatidae</taxon>
        <taxon>Ancylostomatinae</taxon>
        <taxon>Ancylostoma</taxon>
    </lineage>
</organism>
<keyword evidence="3" id="KW-1185">Reference proteome</keyword>
<dbReference type="OrthoDB" id="5871068at2759"/>
<feature type="compositionally biased region" description="Basic and acidic residues" evidence="1">
    <location>
        <begin position="74"/>
        <end position="85"/>
    </location>
</feature>
<name>A0A368GTY6_ANCCA</name>
<feature type="region of interest" description="Disordered" evidence="1">
    <location>
        <begin position="48"/>
        <end position="96"/>
    </location>
</feature>